<keyword evidence="2" id="KW-1185">Reference proteome</keyword>
<name>A0AAI8YFV0_9PEZI</name>
<proteinExistence type="predicted"/>
<protein>
    <submittedName>
        <fullName evidence="1">Uu.00g131370.m01.CDS01</fullName>
    </submittedName>
</protein>
<evidence type="ECO:0000313" key="1">
    <source>
        <dbReference type="EMBL" id="CAJ2505743.1"/>
    </source>
</evidence>
<comment type="caution">
    <text evidence="1">The sequence shown here is derived from an EMBL/GenBank/DDBJ whole genome shotgun (WGS) entry which is preliminary data.</text>
</comment>
<organism evidence="1 2">
    <name type="scientific">Anthostomella pinea</name>
    <dbReference type="NCBI Taxonomy" id="933095"/>
    <lineage>
        <taxon>Eukaryota</taxon>
        <taxon>Fungi</taxon>
        <taxon>Dikarya</taxon>
        <taxon>Ascomycota</taxon>
        <taxon>Pezizomycotina</taxon>
        <taxon>Sordariomycetes</taxon>
        <taxon>Xylariomycetidae</taxon>
        <taxon>Xylariales</taxon>
        <taxon>Xylariaceae</taxon>
        <taxon>Anthostomella</taxon>
    </lineage>
</organism>
<reference evidence="1" key="1">
    <citation type="submission" date="2023-10" db="EMBL/GenBank/DDBJ databases">
        <authorList>
            <person name="Hackl T."/>
        </authorList>
    </citation>
    <scope>NUCLEOTIDE SEQUENCE</scope>
</reference>
<dbReference type="EMBL" id="CAUWAG010000007">
    <property type="protein sequence ID" value="CAJ2505743.1"/>
    <property type="molecule type" value="Genomic_DNA"/>
</dbReference>
<dbReference type="AlphaFoldDB" id="A0AAI8YFV0"/>
<evidence type="ECO:0000313" key="2">
    <source>
        <dbReference type="Proteomes" id="UP001295740"/>
    </source>
</evidence>
<gene>
    <name evidence="1" type="ORF">KHLLAP_LOCUS6211</name>
</gene>
<dbReference type="Proteomes" id="UP001295740">
    <property type="component" value="Unassembled WGS sequence"/>
</dbReference>
<accession>A0AAI8YFV0</accession>
<sequence length="90" mass="9689">MYWQVAEAAYREAVLPLLPISEMTTGVIGAVVTALAPRDRVPDGRATPCNPSEYLHTEARLRPAPTRCSSSAHGASGGPTCEARDICWTY</sequence>